<evidence type="ECO:0000256" key="2">
    <source>
        <dbReference type="ARBA" id="ARBA00022679"/>
    </source>
</evidence>
<dbReference type="Gene3D" id="3.40.50.150">
    <property type="entry name" value="Vaccinia Virus protein VP39"/>
    <property type="match status" value="1"/>
</dbReference>
<reference evidence="4 5" key="1">
    <citation type="submission" date="2020-10" db="EMBL/GenBank/DDBJ databases">
        <title>Haloactinobacterium sp. RN3S43, a bacterium isolated from saline soil.</title>
        <authorList>
            <person name="Sun J.-Q."/>
        </authorList>
    </citation>
    <scope>NUCLEOTIDE SEQUENCE [LARGE SCALE GENOMIC DNA]</scope>
    <source>
        <strain evidence="4 5">RN3S43</strain>
    </source>
</reference>
<evidence type="ECO:0000256" key="1">
    <source>
        <dbReference type="ARBA" id="ARBA00022603"/>
    </source>
</evidence>
<dbReference type="GO" id="GO:0032259">
    <property type="term" value="P:methylation"/>
    <property type="evidence" value="ECO:0007669"/>
    <property type="project" value="UniProtKB-KW"/>
</dbReference>
<gene>
    <name evidence="4" type="ORF">IM660_07785</name>
</gene>
<dbReference type="Pfam" id="PF05175">
    <property type="entry name" value="MTS"/>
    <property type="match status" value="1"/>
</dbReference>
<dbReference type="CDD" id="cd02440">
    <property type="entry name" value="AdoMet_MTases"/>
    <property type="match status" value="1"/>
</dbReference>
<dbReference type="PANTHER" id="PTHR47816:SF4">
    <property type="entry name" value="RIBOSOMAL RNA SMALL SUBUNIT METHYLTRANSFERASE C"/>
    <property type="match status" value="1"/>
</dbReference>
<dbReference type="EMBL" id="CP063169">
    <property type="protein sequence ID" value="QOR72656.1"/>
    <property type="molecule type" value="Genomic_DNA"/>
</dbReference>
<name>A0A7M1SYK6_9MICO</name>
<dbReference type="KEGG" id="halt:IM660_07785"/>
<proteinExistence type="predicted"/>
<evidence type="ECO:0000313" key="5">
    <source>
        <dbReference type="Proteomes" id="UP000593758"/>
    </source>
</evidence>
<dbReference type="InterPro" id="IPR029063">
    <property type="entry name" value="SAM-dependent_MTases_sf"/>
</dbReference>
<feature type="domain" description="Methyltransferase small" evidence="3">
    <location>
        <begin position="60"/>
        <end position="227"/>
    </location>
</feature>
<accession>A0A7M1SYK6</accession>
<sequence>MLYDPTCCRLIQGISPRAHARHPAAGRWVGWTLVNSHYFTSPEGPGRRRTLTITLRGTQVQVQVDSGVFSADRLDPGTTVLLETVGDPPPSGTLLDLGCGWGPIALALARASPAARVLAVDVNDRALELTRLNGAGHHIEAWRPEELLAVEPDLRLDALWSNPPIRIGKPALHQLLRTWLPRLRPGALAHLVVAKNLGSDSLQRWIGAELGLPVERVASSKGFRVLQVQGA</sequence>
<keyword evidence="2 4" id="KW-0808">Transferase</keyword>
<evidence type="ECO:0000259" key="3">
    <source>
        <dbReference type="Pfam" id="PF05175"/>
    </source>
</evidence>
<dbReference type="InterPro" id="IPR046977">
    <property type="entry name" value="RsmC/RlmG"/>
</dbReference>
<dbReference type="PANTHER" id="PTHR47816">
    <property type="entry name" value="RIBOSOMAL RNA SMALL SUBUNIT METHYLTRANSFERASE C"/>
    <property type="match status" value="1"/>
</dbReference>
<dbReference type="GO" id="GO:0008757">
    <property type="term" value="F:S-adenosylmethionine-dependent methyltransferase activity"/>
    <property type="evidence" value="ECO:0007669"/>
    <property type="project" value="InterPro"/>
</dbReference>
<organism evidence="4 5">
    <name type="scientific">Ruania alkalisoli</name>
    <dbReference type="NCBI Taxonomy" id="2779775"/>
    <lineage>
        <taxon>Bacteria</taxon>
        <taxon>Bacillati</taxon>
        <taxon>Actinomycetota</taxon>
        <taxon>Actinomycetes</taxon>
        <taxon>Micrococcales</taxon>
        <taxon>Ruaniaceae</taxon>
        <taxon>Ruania</taxon>
    </lineage>
</organism>
<keyword evidence="1 4" id="KW-0489">Methyltransferase</keyword>
<keyword evidence="5" id="KW-1185">Reference proteome</keyword>
<protein>
    <submittedName>
        <fullName evidence="4">Methyltransferase</fullName>
    </submittedName>
</protein>
<evidence type="ECO:0000313" key="4">
    <source>
        <dbReference type="EMBL" id="QOR72656.1"/>
    </source>
</evidence>
<dbReference type="InterPro" id="IPR007848">
    <property type="entry name" value="Small_mtfrase_dom"/>
</dbReference>
<dbReference type="SUPFAM" id="SSF53335">
    <property type="entry name" value="S-adenosyl-L-methionine-dependent methyltransferases"/>
    <property type="match status" value="1"/>
</dbReference>
<dbReference type="Proteomes" id="UP000593758">
    <property type="component" value="Chromosome"/>
</dbReference>
<dbReference type="AlphaFoldDB" id="A0A7M1SYK6"/>